<evidence type="ECO:0000313" key="2">
    <source>
        <dbReference type="Proteomes" id="UP000800040"/>
    </source>
</evidence>
<gene>
    <name evidence="1" type="ORF">BDW02DRAFT_642408</name>
</gene>
<reference evidence="1" key="1">
    <citation type="submission" date="2020-01" db="EMBL/GenBank/DDBJ databases">
        <authorList>
            <consortium name="DOE Joint Genome Institute"/>
            <person name="Haridas S."/>
            <person name="Albert R."/>
            <person name="Binder M."/>
            <person name="Bloem J."/>
            <person name="Labutti K."/>
            <person name="Salamov A."/>
            <person name="Andreopoulos B."/>
            <person name="Baker S.E."/>
            <person name="Barry K."/>
            <person name="Bills G."/>
            <person name="Bluhm B.H."/>
            <person name="Cannon C."/>
            <person name="Castanera R."/>
            <person name="Culley D.E."/>
            <person name="Daum C."/>
            <person name="Ezra D."/>
            <person name="Gonzalez J.B."/>
            <person name="Henrissat B."/>
            <person name="Kuo A."/>
            <person name="Liang C."/>
            <person name="Lipzen A."/>
            <person name="Lutzoni F."/>
            <person name="Magnuson J."/>
            <person name="Mondo S."/>
            <person name="Nolan M."/>
            <person name="Ohm R."/>
            <person name="Pangilinan J."/>
            <person name="Park H.-J."/>
            <person name="Ramirez L."/>
            <person name="Alfaro M."/>
            <person name="Sun H."/>
            <person name="Tritt A."/>
            <person name="Yoshinaga Y."/>
            <person name="Zwiers L.-H."/>
            <person name="Turgeon B.G."/>
            <person name="Goodwin S.B."/>
            <person name="Spatafora J.W."/>
            <person name="Crous P.W."/>
            <person name="Grigoriev I.V."/>
        </authorList>
    </citation>
    <scope>NUCLEOTIDE SEQUENCE</scope>
    <source>
        <strain evidence="1">P77</strain>
    </source>
</reference>
<dbReference type="AlphaFoldDB" id="A0A6A5K099"/>
<dbReference type="EMBL" id="ML975410">
    <property type="protein sequence ID" value="KAF1830101.1"/>
    <property type="molecule type" value="Genomic_DNA"/>
</dbReference>
<organism evidence="1 2">
    <name type="scientific">Decorospora gaudefroyi</name>
    <dbReference type="NCBI Taxonomy" id="184978"/>
    <lineage>
        <taxon>Eukaryota</taxon>
        <taxon>Fungi</taxon>
        <taxon>Dikarya</taxon>
        <taxon>Ascomycota</taxon>
        <taxon>Pezizomycotina</taxon>
        <taxon>Dothideomycetes</taxon>
        <taxon>Pleosporomycetidae</taxon>
        <taxon>Pleosporales</taxon>
        <taxon>Pleosporineae</taxon>
        <taxon>Pleosporaceae</taxon>
        <taxon>Decorospora</taxon>
    </lineage>
</organism>
<keyword evidence="2" id="KW-1185">Reference proteome</keyword>
<evidence type="ECO:0000313" key="1">
    <source>
        <dbReference type="EMBL" id="KAF1830101.1"/>
    </source>
</evidence>
<name>A0A6A5K099_9PLEO</name>
<dbReference type="Proteomes" id="UP000800040">
    <property type="component" value="Unassembled WGS sequence"/>
</dbReference>
<proteinExistence type="predicted"/>
<protein>
    <submittedName>
        <fullName evidence="1">Uncharacterized protein</fullName>
    </submittedName>
</protein>
<dbReference type="OrthoDB" id="4354287at2759"/>
<sequence length="271" mass="30274">MPIFTTFVMGSKESYFFNTPTHWAWHNLPPDIEALFTATPPITDVIELALAPNSTYFITYRDATNTIHSKHYNLPNPLTDHLYASHPHIVRDLATLSITLGPWDAYFAWDKTAASWSNLPPALEKAVLARMLGEGRWKDDGAQAPCFALHLFPSHPNAYILILTTGSTFSNLPECTWADYNKIAAALPSQFTQTRLPIPPMPQYTSTPKAQTHGETAQIQRYNCCPQGVVPGVIHNCCPQVPYGTAMDTSMYVPMPSTMQAQQQQQHARGW</sequence>
<accession>A0A6A5K099</accession>